<protein>
    <submittedName>
        <fullName evidence="8">MFS transporter</fullName>
    </submittedName>
</protein>
<gene>
    <name evidence="8" type="ORF">GCM10011391_01090</name>
</gene>
<dbReference type="InterPro" id="IPR052524">
    <property type="entry name" value="MFS_Cyanate_Porter"/>
</dbReference>
<dbReference type="AlphaFoldDB" id="A0A8J2VJT1"/>
<evidence type="ECO:0000313" key="9">
    <source>
        <dbReference type="Proteomes" id="UP000628775"/>
    </source>
</evidence>
<dbReference type="Pfam" id="PF07690">
    <property type="entry name" value="MFS_1"/>
    <property type="match status" value="1"/>
</dbReference>
<evidence type="ECO:0000256" key="2">
    <source>
        <dbReference type="ARBA" id="ARBA00022448"/>
    </source>
</evidence>
<feature type="transmembrane region" description="Helical" evidence="6">
    <location>
        <begin position="273"/>
        <end position="292"/>
    </location>
</feature>
<proteinExistence type="predicted"/>
<evidence type="ECO:0000256" key="4">
    <source>
        <dbReference type="ARBA" id="ARBA00022989"/>
    </source>
</evidence>
<feature type="transmembrane region" description="Helical" evidence="6">
    <location>
        <begin position="42"/>
        <end position="63"/>
    </location>
</feature>
<dbReference type="SUPFAM" id="SSF103473">
    <property type="entry name" value="MFS general substrate transporter"/>
    <property type="match status" value="1"/>
</dbReference>
<dbReference type="PANTHER" id="PTHR23523:SF2">
    <property type="entry name" value="2-NITROIMIDAZOLE TRANSPORTER"/>
    <property type="match status" value="1"/>
</dbReference>
<dbReference type="InterPro" id="IPR020846">
    <property type="entry name" value="MFS_dom"/>
</dbReference>
<organism evidence="8 9">
    <name type="scientific">Pullulanibacillus camelliae</name>
    <dbReference type="NCBI Taxonomy" id="1707096"/>
    <lineage>
        <taxon>Bacteria</taxon>
        <taxon>Bacillati</taxon>
        <taxon>Bacillota</taxon>
        <taxon>Bacilli</taxon>
        <taxon>Bacillales</taxon>
        <taxon>Sporolactobacillaceae</taxon>
        <taxon>Pullulanibacillus</taxon>
    </lineage>
</organism>
<feature type="transmembrane region" description="Helical" evidence="6">
    <location>
        <begin position="298"/>
        <end position="317"/>
    </location>
</feature>
<evidence type="ECO:0000256" key="1">
    <source>
        <dbReference type="ARBA" id="ARBA00004651"/>
    </source>
</evidence>
<feature type="domain" description="Major facilitator superfamily (MFS) profile" evidence="7">
    <location>
        <begin position="5"/>
        <end position="388"/>
    </location>
</feature>
<keyword evidence="3 6" id="KW-0812">Transmembrane</keyword>
<dbReference type="RefSeq" id="WP_188687804.1">
    <property type="nucleotide sequence ID" value="NZ_BMIR01000001.1"/>
</dbReference>
<feature type="transmembrane region" description="Helical" evidence="6">
    <location>
        <begin position="131"/>
        <end position="153"/>
    </location>
</feature>
<dbReference type="EMBL" id="BMIR01000001">
    <property type="protein sequence ID" value="GGE26546.1"/>
    <property type="molecule type" value="Genomic_DNA"/>
</dbReference>
<feature type="transmembrane region" description="Helical" evidence="6">
    <location>
        <begin position="242"/>
        <end position="266"/>
    </location>
</feature>
<evidence type="ECO:0000256" key="3">
    <source>
        <dbReference type="ARBA" id="ARBA00022692"/>
    </source>
</evidence>
<feature type="transmembrane region" description="Helical" evidence="6">
    <location>
        <begin position="209"/>
        <end position="230"/>
    </location>
</feature>
<dbReference type="GO" id="GO:0005886">
    <property type="term" value="C:plasma membrane"/>
    <property type="evidence" value="ECO:0007669"/>
    <property type="project" value="UniProtKB-SubCell"/>
</dbReference>
<comment type="subcellular location">
    <subcellularLocation>
        <location evidence="1">Cell membrane</location>
        <topology evidence="1">Multi-pass membrane protein</topology>
    </subcellularLocation>
</comment>
<dbReference type="PROSITE" id="PS50850">
    <property type="entry name" value="MFS"/>
    <property type="match status" value="1"/>
</dbReference>
<dbReference type="Proteomes" id="UP000628775">
    <property type="component" value="Unassembled WGS sequence"/>
</dbReference>
<evidence type="ECO:0000259" key="7">
    <source>
        <dbReference type="PROSITE" id="PS50850"/>
    </source>
</evidence>
<dbReference type="Gene3D" id="1.20.1250.20">
    <property type="entry name" value="MFS general substrate transporter like domains"/>
    <property type="match status" value="1"/>
</dbReference>
<comment type="caution">
    <text evidence="8">The sequence shown here is derived from an EMBL/GenBank/DDBJ whole genome shotgun (WGS) entry which is preliminary data.</text>
</comment>
<accession>A0A8J2VJT1</accession>
<feature type="transmembrane region" description="Helical" evidence="6">
    <location>
        <begin position="98"/>
        <end position="119"/>
    </location>
</feature>
<evidence type="ECO:0000256" key="6">
    <source>
        <dbReference type="SAM" id="Phobius"/>
    </source>
</evidence>
<dbReference type="GO" id="GO:0022857">
    <property type="term" value="F:transmembrane transporter activity"/>
    <property type="evidence" value="ECO:0007669"/>
    <property type="project" value="InterPro"/>
</dbReference>
<evidence type="ECO:0000313" key="8">
    <source>
        <dbReference type="EMBL" id="GGE26546.1"/>
    </source>
</evidence>
<reference evidence="8" key="2">
    <citation type="submission" date="2020-09" db="EMBL/GenBank/DDBJ databases">
        <authorList>
            <person name="Sun Q."/>
            <person name="Zhou Y."/>
        </authorList>
    </citation>
    <scope>NUCLEOTIDE SEQUENCE</scope>
    <source>
        <strain evidence="8">CGMCC 1.15371</strain>
    </source>
</reference>
<feature type="transmembrane region" description="Helical" evidence="6">
    <location>
        <begin position="165"/>
        <end position="188"/>
    </location>
</feature>
<keyword evidence="2" id="KW-0813">Transport</keyword>
<feature type="transmembrane region" description="Helical" evidence="6">
    <location>
        <begin position="360"/>
        <end position="380"/>
    </location>
</feature>
<keyword evidence="9" id="KW-1185">Reference proteome</keyword>
<reference evidence="8" key="1">
    <citation type="journal article" date="2014" name="Int. J. Syst. Evol. Microbiol.">
        <title>Complete genome sequence of Corynebacterium casei LMG S-19264T (=DSM 44701T), isolated from a smear-ripened cheese.</title>
        <authorList>
            <consortium name="US DOE Joint Genome Institute (JGI-PGF)"/>
            <person name="Walter F."/>
            <person name="Albersmeier A."/>
            <person name="Kalinowski J."/>
            <person name="Ruckert C."/>
        </authorList>
    </citation>
    <scope>NUCLEOTIDE SEQUENCE</scope>
    <source>
        <strain evidence="8">CGMCC 1.15371</strain>
    </source>
</reference>
<dbReference type="PANTHER" id="PTHR23523">
    <property type="match status" value="1"/>
</dbReference>
<feature type="transmembrane region" description="Helical" evidence="6">
    <location>
        <begin position="329"/>
        <end position="354"/>
    </location>
</feature>
<feature type="transmembrane region" description="Helical" evidence="6">
    <location>
        <begin position="75"/>
        <end position="92"/>
    </location>
</feature>
<evidence type="ECO:0000256" key="5">
    <source>
        <dbReference type="ARBA" id="ARBA00023136"/>
    </source>
</evidence>
<keyword evidence="4 6" id="KW-1133">Transmembrane helix</keyword>
<keyword evidence="5 6" id="KW-0472">Membrane</keyword>
<name>A0A8J2VJT1_9BACL</name>
<sequence length="394" mass="42398">MKKGTYIFMAVALFIAALNLRPAINSVSPILDSIRHDLGMSAATASLLTSIPVLCMGVFSPVAVKCAQRLGIERVIGWSLVIIIIGTVLRMFTHSSFFLLVTAFISGLGIAAIGPLLSGFIKQHFQSKGPLLISVFTVGLTIGACLASGLVAPLEDIVHTWQNALAIWAVLAVMGAIIWWLCVMPHAVPVPKVTEPQHVTKLPWNNGQAWLITVSFGLMAVIFYSVTAWLPPIVQSMGYNKVYAANTLTLFAFIQIPVSLLLPFVLRKFPSRLLWLLVASIFELIGFVMLTFSALPWLAAASIGIGAGALFSLNLLLPIDVTTHAQEAASWSAMVQAAGYVIGAAGPFILGMLHDFTGNYLVAIIGLILVNLVMMGVQIITVTRQQRKYSVTIS</sequence>
<dbReference type="InterPro" id="IPR036259">
    <property type="entry name" value="MFS_trans_sf"/>
</dbReference>
<dbReference type="InterPro" id="IPR011701">
    <property type="entry name" value="MFS"/>
</dbReference>